<protein>
    <submittedName>
        <fullName evidence="1">Uncharacterized protein</fullName>
    </submittedName>
</protein>
<dbReference type="Proteomes" id="UP000253891">
    <property type="component" value="Unassembled WGS sequence"/>
</dbReference>
<accession>A0A0K8MH32</accession>
<dbReference type="SUPFAM" id="SSF51621">
    <property type="entry name" value="Phosphoenolpyruvate/pyruvate domain"/>
    <property type="match status" value="1"/>
</dbReference>
<keyword evidence="2" id="KW-1185">Reference proteome</keyword>
<evidence type="ECO:0000313" key="1">
    <source>
        <dbReference type="EMBL" id="GAO99468.1"/>
    </source>
</evidence>
<dbReference type="PANTHER" id="PTHR42905">
    <property type="entry name" value="PHOSPHOENOLPYRUVATE CARBOXYLASE"/>
    <property type="match status" value="1"/>
</dbReference>
<dbReference type="AlphaFoldDB" id="A0A0K8MH32"/>
<name>A0A0K8MH32_9LACO</name>
<dbReference type="OrthoDB" id="2134543at2"/>
<dbReference type="Gene3D" id="3.20.20.60">
    <property type="entry name" value="Phosphoenolpyruvate-binding domains"/>
    <property type="match status" value="1"/>
</dbReference>
<dbReference type="InterPro" id="IPR015813">
    <property type="entry name" value="Pyrv/PenolPyrv_kinase-like_dom"/>
</dbReference>
<sequence>MTYQTVVSAQAVKSASKNQYFYLSGRQLANQLLGEDNEGLLSLSEYLNYFDYLRVLTNKTFILDGQSGFGNPLNTYNSIKKMENHGADIILLNDQQYPSHSRPDQQKPAELAELAGKLKAAIDAHDAENTDLWIKFDCWNQYSQTEKWERLELLSVLSLSDIVLNEDADKLDESSLNIHYFAADEQEFLN</sequence>
<dbReference type="PANTHER" id="PTHR42905:SF5">
    <property type="entry name" value="CARBOXYVINYL-CARBOXYPHOSPHONATE PHOSPHORYLMUTASE, CHLOROPLASTIC"/>
    <property type="match status" value="1"/>
</dbReference>
<dbReference type="GO" id="GO:0003824">
    <property type="term" value="F:catalytic activity"/>
    <property type="evidence" value="ECO:0007669"/>
    <property type="project" value="InterPro"/>
</dbReference>
<proteinExistence type="predicted"/>
<gene>
    <name evidence="1" type="ORF">FFIC_140620</name>
</gene>
<dbReference type="STRING" id="157463.GCA_001047075_00399"/>
<organism evidence="1 2">
    <name type="scientific">Fructobacillus ficulneus</name>
    <dbReference type="NCBI Taxonomy" id="157463"/>
    <lineage>
        <taxon>Bacteria</taxon>
        <taxon>Bacillati</taxon>
        <taxon>Bacillota</taxon>
        <taxon>Bacilli</taxon>
        <taxon>Lactobacillales</taxon>
        <taxon>Lactobacillaceae</taxon>
        <taxon>Fructobacillus</taxon>
    </lineage>
</organism>
<dbReference type="RefSeq" id="WP_061992886.1">
    <property type="nucleotide sequence ID" value="NZ_DF967991.1"/>
</dbReference>
<evidence type="ECO:0000313" key="2">
    <source>
        <dbReference type="Proteomes" id="UP000253891"/>
    </source>
</evidence>
<dbReference type="EMBL" id="DF967991">
    <property type="protein sequence ID" value="GAO99468.1"/>
    <property type="molecule type" value="Genomic_DNA"/>
</dbReference>
<dbReference type="InterPro" id="IPR040442">
    <property type="entry name" value="Pyrv_kinase-like_dom_sf"/>
</dbReference>
<reference evidence="1 2" key="1">
    <citation type="journal article" date="2015" name="BMC Genomics">
        <title>Comparative genomics of Fructobacillus spp. and Leuconostoc spp. reveals niche-specific evolution of Fructobacillus spp.</title>
        <authorList>
            <person name="Endo A."/>
            <person name="Tanizawa Y."/>
            <person name="Tanaka N."/>
            <person name="Maeno S."/>
            <person name="Kumar H."/>
            <person name="Shiwa Y."/>
            <person name="Okada S."/>
            <person name="Yoshikawa H."/>
            <person name="Dicks L."/>
            <person name="Nakagawa J."/>
            <person name="Arita M."/>
        </authorList>
    </citation>
    <scope>NUCLEOTIDE SEQUENCE [LARGE SCALE GENOMIC DNA]</scope>
    <source>
        <strain evidence="1 2">JCM 12225</strain>
    </source>
</reference>